<protein>
    <submittedName>
        <fullName evidence="7">Flippase</fullName>
    </submittedName>
</protein>
<evidence type="ECO:0000313" key="7">
    <source>
        <dbReference type="EMBL" id="MCX7578427.1"/>
    </source>
</evidence>
<evidence type="ECO:0000256" key="3">
    <source>
        <dbReference type="ARBA" id="ARBA00022692"/>
    </source>
</evidence>
<feature type="transmembrane region" description="Helical" evidence="6">
    <location>
        <begin position="110"/>
        <end position="131"/>
    </location>
</feature>
<feature type="transmembrane region" description="Helical" evidence="6">
    <location>
        <begin position="352"/>
        <end position="370"/>
    </location>
</feature>
<keyword evidence="4 6" id="KW-1133">Transmembrane helix</keyword>
<dbReference type="Pfam" id="PF01943">
    <property type="entry name" value="Polysacc_synt"/>
    <property type="match status" value="1"/>
</dbReference>
<keyword evidence="2" id="KW-1003">Cell membrane</keyword>
<dbReference type="CDD" id="cd13128">
    <property type="entry name" value="MATE_Wzx_like"/>
    <property type="match status" value="1"/>
</dbReference>
<proteinExistence type="predicted"/>
<dbReference type="InterPro" id="IPR002797">
    <property type="entry name" value="Polysacc_synth"/>
</dbReference>
<feature type="transmembrane region" description="Helical" evidence="6">
    <location>
        <begin position="376"/>
        <end position="396"/>
    </location>
</feature>
<feature type="transmembrane region" description="Helical" evidence="6">
    <location>
        <begin position="287"/>
        <end position="311"/>
    </location>
</feature>
<accession>A0A9X3E8S9</accession>
<dbReference type="Proteomes" id="UP001080333">
    <property type="component" value="Unassembled WGS sequence"/>
</dbReference>
<keyword evidence="5 6" id="KW-0472">Membrane</keyword>
<comment type="caution">
    <text evidence="7">The sequence shown here is derived from an EMBL/GenBank/DDBJ whole genome shotgun (WGS) entry which is preliminary data.</text>
</comment>
<dbReference type="EMBL" id="QVOQ01000006">
    <property type="protein sequence ID" value="MCX7578427.1"/>
    <property type="molecule type" value="Genomic_DNA"/>
</dbReference>
<feature type="transmembrane region" description="Helical" evidence="6">
    <location>
        <begin position="7"/>
        <end position="28"/>
    </location>
</feature>
<evidence type="ECO:0000256" key="5">
    <source>
        <dbReference type="ARBA" id="ARBA00023136"/>
    </source>
</evidence>
<organism evidence="7 8">
    <name type="scientific">Leuconostoc falkenbergense</name>
    <dbReference type="NCBI Taxonomy" id="2766470"/>
    <lineage>
        <taxon>Bacteria</taxon>
        <taxon>Bacillati</taxon>
        <taxon>Bacillota</taxon>
        <taxon>Bacilli</taxon>
        <taxon>Lactobacillales</taxon>
        <taxon>Lactobacillaceae</taxon>
        <taxon>Leuconostoc</taxon>
    </lineage>
</organism>
<gene>
    <name evidence="7" type="ORF">D0502_03325</name>
</gene>
<feature type="transmembrane region" description="Helical" evidence="6">
    <location>
        <begin position="140"/>
        <end position="158"/>
    </location>
</feature>
<comment type="subcellular location">
    <subcellularLocation>
        <location evidence="1">Cell membrane</location>
        <topology evidence="1">Multi-pass membrane protein</topology>
    </subcellularLocation>
</comment>
<feature type="transmembrane region" description="Helical" evidence="6">
    <location>
        <begin position="246"/>
        <end position="266"/>
    </location>
</feature>
<dbReference type="GO" id="GO:0005886">
    <property type="term" value="C:plasma membrane"/>
    <property type="evidence" value="ECO:0007669"/>
    <property type="project" value="UniProtKB-SubCell"/>
</dbReference>
<dbReference type="InterPro" id="IPR050833">
    <property type="entry name" value="Poly_Biosynth_Transport"/>
</dbReference>
<dbReference type="PANTHER" id="PTHR30250">
    <property type="entry name" value="PST FAMILY PREDICTED COLANIC ACID TRANSPORTER"/>
    <property type="match status" value="1"/>
</dbReference>
<evidence type="ECO:0000256" key="1">
    <source>
        <dbReference type="ARBA" id="ARBA00004651"/>
    </source>
</evidence>
<feature type="transmembrane region" description="Helical" evidence="6">
    <location>
        <begin position="164"/>
        <end position="187"/>
    </location>
</feature>
<keyword evidence="3 6" id="KW-0812">Transmembrane</keyword>
<feature type="transmembrane region" description="Helical" evidence="6">
    <location>
        <begin position="408"/>
        <end position="426"/>
    </location>
</feature>
<feature type="transmembrane region" description="Helical" evidence="6">
    <location>
        <begin position="432"/>
        <end position="458"/>
    </location>
</feature>
<dbReference type="AlphaFoldDB" id="A0A9X3E8S9"/>
<name>A0A9X3E8S9_9LACO</name>
<feature type="transmembrane region" description="Helical" evidence="6">
    <location>
        <begin position="317"/>
        <end position="340"/>
    </location>
</feature>
<evidence type="ECO:0000256" key="4">
    <source>
        <dbReference type="ARBA" id="ARBA00022989"/>
    </source>
</evidence>
<dbReference type="RefSeq" id="WP_267286963.1">
    <property type="nucleotide sequence ID" value="NZ_QVOQ01000006.1"/>
</dbReference>
<dbReference type="PANTHER" id="PTHR30250:SF11">
    <property type="entry name" value="O-ANTIGEN TRANSPORTER-RELATED"/>
    <property type="match status" value="1"/>
</dbReference>
<feature type="transmembrane region" description="Helical" evidence="6">
    <location>
        <begin position="207"/>
        <end position="226"/>
    </location>
</feature>
<reference evidence="7" key="1">
    <citation type="submission" date="2018-08" db="EMBL/GenBank/DDBJ databases">
        <title>Draft genome sequences of Leuconostoc spp. and Weissella spp. with biocontrol potential.</title>
        <authorList>
            <person name="Lo R."/>
            <person name="Ho V.T.T."/>
            <person name="Turner M.S."/>
        </authorList>
    </citation>
    <scope>NUCLEOTIDE SEQUENCE</scope>
    <source>
        <strain evidence="7">156</strain>
    </source>
</reference>
<evidence type="ECO:0000256" key="6">
    <source>
        <dbReference type="SAM" id="Phobius"/>
    </source>
</evidence>
<evidence type="ECO:0000313" key="8">
    <source>
        <dbReference type="Proteomes" id="UP001080333"/>
    </source>
</evidence>
<evidence type="ECO:0000256" key="2">
    <source>
        <dbReference type="ARBA" id="ARBA00022475"/>
    </source>
</evidence>
<sequence length="472" mass="53165">MKVLKNYMYNMSYQILLLIVPLVTMPYISRVLGPKGLGTYAYTNSVVSYFLLLGSLGITLYGSRQIAYVQDNREKRSKLFFEITILKLLTTLFSGILLASYLFMCSEFRVLLIAQSLTLFANVFDVSWYFMGVEDFKKNVIRNVIVKLASLILIFSFVRTNRDLLLYIIIIGGSTLIGNIVLIPFLINQVEFFNIKNLNVIQHLKPAILLFLPQVATQIYLVVNKTMLGQMDSVSAVGFFSSSDTLVRLALTIVSSLSAVLMPRIANLIAEGKTKRVEYYMNQSFEFINVLALPLMMGLAAISSTFVPLFLGAKFSVVALLVIMESPVILIISWSIAITNQYLIPSRMNREYIISTVLGALSNVSLNVILISNFGVYGAIIATFVSELIVMVYLVYSIRKYLNVTAMLFSNFYKYAVGSFIMFGVTRTLSHILPATIVSVILEIFVGIATYFITLFLLKADILQNWRNFFHE</sequence>
<feature type="transmembrane region" description="Helical" evidence="6">
    <location>
        <begin position="40"/>
        <end position="62"/>
    </location>
</feature>
<feature type="transmembrane region" description="Helical" evidence="6">
    <location>
        <begin position="83"/>
        <end position="104"/>
    </location>
</feature>